<reference evidence="1 2" key="1">
    <citation type="submission" date="2006-09" db="EMBL/GenBank/DDBJ databases">
        <title>Sequence and annotation of the 288-kb ATCV-1 virus that infects an endosymbiotic Chlorella strain of the heliozoon Acanthocystis turfacea.</title>
        <authorList>
            <person name="Fitzgerald L.A."/>
            <person name="Graves M.V."/>
            <person name="Li X."/>
            <person name="Pfitzner A.J.P."/>
            <person name="Hartigan J."/>
            <person name="Van Etten J.L."/>
        </authorList>
    </citation>
    <scope>NUCLEOTIDE SEQUENCE [LARGE SCALE GENOMIC DNA]</scope>
    <source>
        <strain evidence="1 2">ATCV-1</strain>
    </source>
</reference>
<accession>A7K8M9</accession>
<organism evidence="1 2">
    <name type="scientific">Chlorovirus heliozoae</name>
    <dbReference type="NCBI Taxonomy" id="322019"/>
    <lineage>
        <taxon>Viruses</taxon>
        <taxon>Varidnaviria</taxon>
        <taxon>Bamfordvirae</taxon>
        <taxon>Nucleocytoviricota</taxon>
        <taxon>Megaviricetes</taxon>
        <taxon>Algavirales</taxon>
        <taxon>Phycodnaviridae</taxon>
        <taxon>Chlorovirus</taxon>
    </lineage>
</organism>
<evidence type="ECO:0000313" key="1">
    <source>
        <dbReference type="EMBL" id="ABT16403.1"/>
    </source>
</evidence>
<dbReference type="EMBL" id="EF101928">
    <property type="protein sequence ID" value="ABT16403.1"/>
    <property type="molecule type" value="Genomic_DNA"/>
</dbReference>
<gene>
    <name evidence="1" type="primary">z269L</name>
    <name evidence="1" type="ORF">ATCV1_z269L</name>
</gene>
<protein>
    <submittedName>
        <fullName evidence="1">Uncharacterized protein z269L</fullName>
    </submittedName>
</protein>
<evidence type="ECO:0000313" key="2">
    <source>
        <dbReference type="Proteomes" id="UP000202420"/>
    </source>
</evidence>
<dbReference type="GeneID" id="5470799"/>
<dbReference type="RefSeq" id="YP_001426750.1">
    <property type="nucleotide sequence ID" value="NC_008724.1"/>
</dbReference>
<proteinExistence type="predicted"/>
<dbReference type="Proteomes" id="UP000202420">
    <property type="component" value="Segment"/>
</dbReference>
<name>A7K8M9_9PHYC</name>
<sequence>MHRTFTGVFMSSTHVSVSSNRAKSSSTFTFKIFSFRKDFRPCAMSSSSRGALNHFSRFSFAASPTLFSTDDTKSQNFLGSRRSADLRWYSSRITTGVSM</sequence>
<keyword evidence="2" id="KW-1185">Reference proteome</keyword>
<dbReference type="KEGG" id="vg:5470799"/>